<dbReference type="GO" id="GO:0016491">
    <property type="term" value="F:oxidoreductase activity"/>
    <property type="evidence" value="ECO:0007669"/>
    <property type="project" value="UniProtKB-KW"/>
</dbReference>
<name>A0A6M0H5G0_9CLOT</name>
<evidence type="ECO:0000256" key="1">
    <source>
        <dbReference type="ARBA" id="ARBA00006484"/>
    </source>
</evidence>
<accession>A0A6M0H5G0</accession>
<evidence type="ECO:0000256" key="2">
    <source>
        <dbReference type="ARBA" id="ARBA00023002"/>
    </source>
</evidence>
<organism evidence="4 5">
    <name type="scientific">Clostridium senegalense</name>
    <dbReference type="NCBI Taxonomy" id="1465809"/>
    <lineage>
        <taxon>Bacteria</taxon>
        <taxon>Bacillati</taxon>
        <taxon>Bacillota</taxon>
        <taxon>Clostridia</taxon>
        <taxon>Eubacteriales</taxon>
        <taxon>Clostridiaceae</taxon>
        <taxon>Clostridium</taxon>
    </lineage>
</organism>
<dbReference type="PRINTS" id="PR00081">
    <property type="entry name" value="GDHRDH"/>
</dbReference>
<comment type="caution">
    <text evidence="4">The sequence shown here is derived from an EMBL/GenBank/DDBJ whole genome shotgun (WGS) entry which is preliminary data.</text>
</comment>
<dbReference type="EMBL" id="JAAGPU010000016">
    <property type="protein sequence ID" value="NEU05101.1"/>
    <property type="molecule type" value="Genomic_DNA"/>
</dbReference>
<reference evidence="4 5" key="1">
    <citation type="submission" date="2020-02" db="EMBL/GenBank/DDBJ databases">
        <title>Genome assembly of a novel Clostridium senegalense strain.</title>
        <authorList>
            <person name="Gupta T.B."/>
            <person name="Jauregui R."/>
            <person name="Maclean P."/>
            <person name="Nawarathana A."/>
            <person name="Brightwell G."/>
        </authorList>
    </citation>
    <scope>NUCLEOTIDE SEQUENCE [LARGE SCALE GENOMIC DNA]</scope>
    <source>
        <strain evidence="4 5">AGRFS4</strain>
    </source>
</reference>
<dbReference type="Pfam" id="PF00106">
    <property type="entry name" value="adh_short"/>
    <property type="match status" value="1"/>
</dbReference>
<keyword evidence="5" id="KW-1185">Reference proteome</keyword>
<dbReference type="InterPro" id="IPR002347">
    <property type="entry name" value="SDR_fam"/>
</dbReference>
<proteinExistence type="inferred from homology"/>
<evidence type="ECO:0000313" key="5">
    <source>
        <dbReference type="Proteomes" id="UP000481872"/>
    </source>
</evidence>
<dbReference type="AlphaFoldDB" id="A0A6M0H5G0"/>
<dbReference type="InterPro" id="IPR020904">
    <property type="entry name" value="Sc_DH/Rdtase_CS"/>
</dbReference>
<gene>
    <name evidence="4" type="ORF">G3M99_09590</name>
</gene>
<dbReference type="Proteomes" id="UP000481872">
    <property type="component" value="Unassembled WGS sequence"/>
</dbReference>
<dbReference type="SUPFAM" id="SSF51735">
    <property type="entry name" value="NAD(P)-binding Rossmann-fold domains"/>
    <property type="match status" value="1"/>
</dbReference>
<comment type="similarity">
    <text evidence="1 3">Belongs to the short-chain dehydrogenases/reductases (SDR) family.</text>
</comment>
<dbReference type="PANTHER" id="PTHR42901:SF1">
    <property type="entry name" value="ALCOHOL DEHYDROGENASE"/>
    <property type="match status" value="1"/>
</dbReference>
<dbReference type="InterPro" id="IPR036291">
    <property type="entry name" value="NAD(P)-bd_dom_sf"/>
</dbReference>
<keyword evidence="2" id="KW-0560">Oxidoreductase</keyword>
<dbReference type="PROSITE" id="PS00061">
    <property type="entry name" value="ADH_SHORT"/>
    <property type="match status" value="1"/>
</dbReference>
<dbReference type="RefSeq" id="WP_199870008.1">
    <property type="nucleotide sequence ID" value="NZ_JAAGPU010000016.1"/>
</dbReference>
<evidence type="ECO:0000313" key="4">
    <source>
        <dbReference type="EMBL" id="NEU05101.1"/>
    </source>
</evidence>
<evidence type="ECO:0000256" key="3">
    <source>
        <dbReference type="RuleBase" id="RU000363"/>
    </source>
</evidence>
<protein>
    <submittedName>
        <fullName evidence="4">SDR family NAD(P)-dependent oxidoreductase</fullName>
    </submittedName>
</protein>
<sequence length="263" mass="29487">MKKILITGAGTGIGKSAAIALSLRGHLVYATTHTDSEAIILNSIGKKLNLPIKSFKLDITNPIDRNIVTSLNLDVLINNAAIGDSGSIAEINIENLKKVFETNVFSTIELTQLVLKQMIKNNSGKIIFISSLLGKTIYPFLCPYASSKFALECIALSLREELNELNNNNIQVTMIEPGAYNTGFNQKNIYKQFTWMKNKSYFKNKINYLKRKHLNYFSKIEVKSTSSIVDEYIKAVESKKVKRRYIAPKSQGVYVKIKQIIGL</sequence>
<dbReference type="Gene3D" id="3.40.50.720">
    <property type="entry name" value="NAD(P)-binding Rossmann-like Domain"/>
    <property type="match status" value="1"/>
</dbReference>
<dbReference type="PANTHER" id="PTHR42901">
    <property type="entry name" value="ALCOHOL DEHYDROGENASE"/>
    <property type="match status" value="1"/>
</dbReference>
<dbReference type="PRINTS" id="PR00080">
    <property type="entry name" value="SDRFAMILY"/>
</dbReference>